<evidence type="ECO:0000256" key="5">
    <source>
        <dbReference type="PIRSR" id="PIRSR602401-1"/>
    </source>
</evidence>
<dbReference type="PANTHER" id="PTHR24305">
    <property type="entry name" value="CYTOCHROME P450"/>
    <property type="match status" value="1"/>
</dbReference>
<evidence type="ECO:0000256" key="4">
    <source>
        <dbReference type="ARBA" id="ARBA00023004"/>
    </source>
</evidence>
<comment type="caution">
    <text evidence="8">The sequence shown here is derived from an EMBL/GenBank/DDBJ whole genome shotgun (WGS) entry which is preliminary data.</text>
</comment>
<feature type="transmembrane region" description="Helical" evidence="7">
    <location>
        <begin position="262"/>
        <end position="282"/>
    </location>
</feature>
<dbReference type="InterPro" id="IPR002401">
    <property type="entry name" value="Cyt_P450_E_grp-I"/>
</dbReference>
<feature type="transmembrane region" description="Helical" evidence="7">
    <location>
        <begin position="38"/>
        <end position="59"/>
    </location>
</feature>
<dbReference type="PRINTS" id="PR00463">
    <property type="entry name" value="EP450I"/>
</dbReference>
<evidence type="ECO:0000256" key="2">
    <source>
        <dbReference type="ARBA" id="ARBA00022617"/>
    </source>
</evidence>
<keyword evidence="7" id="KW-0812">Transmembrane</keyword>
<gene>
    <name evidence="8" type="ORF">B0T24DRAFT_660095</name>
</gene>
<reference evidence="8" key="2">
    <citation type="submission" date="2023-06" db="EMBL/GenBank/DDBJ databases">
        <authorList>
            <consortium name="Lawrence Berkeley National Laboratory"/>
            <person name="Haridas S."/>
            <person name="Hensen N."/>
            <person name="Bonometti L."/>
            <person name="Westerberg I."/>
            <person name="Brannstrom I.O."/>
            <person name="Guillou S."/>
            <person name="Cros-Aarteil S."/>
            <person name="Calhoun S."/>
            <person name="Kuo A."/>
            <person name="Mondo S."/>
            <person name="Pangilinan J."/>
            <person name="Riley R."/>
            <person name="Labutti K."/>
            <person name="Andreopoulos B."/>
            <person name="Lipzen A."/>
            <person name="Chen C."/>
            <person name="Yanf M."/>
            <person name="Daum C."/>
            <person name="Ng V."/>
            <person name="Clum A."/>
            <person name="Steindorff A."/>
            <person name="Ohm R."/>
            <person name="Martin F."/>
            <person name="Silar P."/>
            <person name="Natvig D."/>
            <person name="Lalanne C."/>
            <person name="Gautier V."/>
            <person name="Ament-Velasquez S.L."/>
            <person name="Kruys A."/>
            <person name="Hutchinson M.I."/>
            <person name="Powell A.J."/>
            <person name="Barry K."/>
            <person name="Miller A.N."/>
            <person name="Grigoriev I.V."/>
            <person name="Debuchy R."/>
            <person name="Gladieux P."/>
            <person name="Thoren M.H."/>
            <person name="Johannesson H."/>
        </authorList>
    </citation>
    <scope>NUCLEOTIDE SEQUENCE</scope>
    <source>
        <strain evidence="8">CBS 958.72</strain>
    </source>
</reference>
<keyword evidence="3 5" id="KW-0479">Metal-binding</keyword>
<name>A0AAE0JU65_9PEZI</name>
<dbReference type="GO" id="GO:0016705">
    <property type="term" value="F:oxidoreductase activity, acting on paired donors, with incorporation or reduction of molecular oxygen"/>
    <property type="evidence" value="ECO:0007669"/>
    <property type="project" value="InterPro"/>
</dbReference>
<evidence type="ECO:0000256" key="1">
    <source>
        <dbReference type="ARBA" id="ARBA00010617"/>
    </source>
</evidence>
<dbReference type="PANTHER" id="PTHR24305:SF166">
    <property type="entry name" value="CYTOCHROME P450 12A4, MITOCHONDRIAL-RELATED"/>
    <property type="match status" value="1"/>
</dbReference>
<dbReference type="AlphaFoldDB" id="A0AAE0JU65"/>
<feature type="binding site" description="axial binding residue" evidence="5">
    <location>
        <position position="467"/>
    </location>
    <ligand>
        <name>heme</name>
        <dbReference type="ChEBI" id="CHEBI:30413"/>
    </ligand>
    <ligandPart>
        <name>Fe</name>
        <dbReference type="ChEBI" id="CHEBI:18248"/>
    </ligandPart>
</feature>
<evidence type="ECO:0000256" key="6">
    <source>
        <dbReference type="SAM" id="MobiDB-lite"/>
    </source>
</evidence>
<evidence type="ECO:0000256" key="3">
    <source>
        <dbReference type="ARBA" id="ARBA00022723"/>
    </source>
</evidence>
<feature type="transmembrane region" description="Helical" evidence="7">
    <location>
        <begin position="7"/>
        <end position="26"/>
    </location>
</feature>
<dbReference type="Proteomes" id="UP001287356">
    <property type="component" value="Unassembled WGS sequence"/>
</dbReference>
<evidence type="ECO:0000313" key="9">
    <source>
        <dbReference type="Proteomes" id="UP001287356"/>
    </source>
</evidence>
<feature type="compositionally biased region" description="Basic and acidic residues" evidence="6">
    <location>
        <begin position="432"/>
        <end position="445"/>
    </location>
</feature>
<feature type="region of interest" description="Disordered" evidence="6">
    <location>
        <begin position="419"/>
        <end position="449"/>
    </location>
</feature>
<keyword evidence="7" id="KW-1133">Transmembrane helix</keyword>
<dbReference type="PRINTS" id="PR00385">
    <property type="entry name" value="P450"/>
</dbReference>
<dbReference type="Gene3D" id="1.10.630.10">
    <property type="entry name" value="Cytochrome P450"/>
    <property type="match status" value="1"/>
</dbReference>
<comment type="cofactor">
    <cofactor evidence="5">
        <name>heme</name>
        <dbReference type="ChEBI" id="CHEBI:30413"/>
    </cofactor>
</comment>
<evidence type="ECO:0000256" key="7">
    <source>
        <dbReference type="SAM" id="Phobius"/>
    </source>
</evidence>
<evidence type="ECO:0000313" key="8">
    <source>
        <dbReference type="EMBL" id="KAK3361833.1"/>
    </source>
</evidence>
<dbReference type="GO" id="GO:0004497">
    <property type="term" value="F:monooxygenase activity"/>
    <property type="evidence" value="ECO:0007669"/>
    <property type="project" value="InterPro"/>
</dbReference>
<dbReference type="InterPro" id="IPR050121">
    <property type="entry name" value="Cytochrome_P450_monoxygenase"/>
</dbReference>
<dbReference type="InterPro" id="IPR036396">
    <property type="entry name" value="Cyt_P450_sf"/>
</dbReference>
<keyword evidence="7" id="KW-0472">Membrane</keyword>
<dbReference type="EMBL" id="JAULSN010000010">
    <property type="protein sequence ID" value="KAK3361833.1"/>
    <property type="molecule type" value="Genomic_DNA"/>
</dbReference>
<protein>
    <submittedName>
        <fullName evidence="8">Cytochrome P450</fullName>
    </submittedName>
</protein>
<keyword evidence="4 5" id="KW-0408">Iron</keyword>
<sequence>MTIAAQLFNFPSLTVAGAIEALLAIMQFPNYYSSGSHLAAVVGIILANYAFSVVFWAFLHPKFFSPLRQIPGPKAFIGAAYRSIVAKEKPSGDIFLSLARQYPGEDLIALNTCSRQIFVAKPGLLADLLVHKCYDFAKPRNISAFLRRTLGDGLIILEEDQHKFLRKNTMPAFHARHIKDLYPMIWNKAGILTRALTREIDSNAAPDTKGSAIVELTAWASKVTLDIIGIAGMGRGLNVVEKSGDPLQVLYEELLKPSREKLIFAMLSFLAIGFLAVRLLPWKMNSLFIYLTSSLDKICRELIKEKREAISNNFDDEVLKDQLLTFLAAGHETTASALTWASYLLANHSEIQTKLREEVTSDLGANAIASEPLADLAEVLKQLPYLNGIIHEMLRLYLTVPLTMREALRDTQTGEQFVPEGTEMGADTGAFRPERWTSTDGDGKPNQHGGVRSNYDFLTFLQGPRSCIGQEFAKAKMCCLLAALVTAFSWDLAMDEDKIVPRGVITIKPENGMHLRMKPLGRAV</sequence>
<keyword evidence="9" id="KW-1185">Reference proteome</keyword>
<organism evidence="8 9">
    <name type="scientific">Lasiosphaeria ovina</name>
    <dbReference type="NCBI Taxonomy" id="92902"/>
    <lineage>
        <taxon>Eukaryota</taxon>
        <taxon>Fungi</taxon>
        <taxon>Dikarya</taxon>
        <taxon>Ascomycota</taxon>
        <taxon>Pezizomycotina</taxon>
        <taxon>Sordariomycetes</taxon>
        <taxon>Sordariomycetidae</taxon>
        <taxon>Sordariales</taxon>
        <taxon>Lasiosphaeriaceae</taxon>
        <taxon>Lasiosphaeria</taxon>
    </lineage>
</organism>
<dbReference type="SUPFAM" id="SSF48264">
    <property type="entry name" value="Cytochrome P450"/>
    <property type="match status" value="1"/>
</dbReference>
<dbReference type="GO" id="GO:0020037">
    <property type="term" value="F:heme binding"/>
    <property type="evidence" value="ECO:0007669"/>
    <property type="project" value="InterPro"/>
</dbReference>
<accession>A0AAE0JU65</accession>
<keyword evidence="2 5" id="KW-0349">Heme</keyword>
<comment type="similarity">
    <text evidence="1">Belongs to the cytochrome P450 family.</text>
</comment>
<reference evidence="8" key="1">
    <citation type="journal article" date="2023" name="Mol. Phylogenet. Evol.">
        <title>Genome-scale phylogeny and comparative genomics of the fungal order Sordariales.</title>
        <authorList>
            <person name="Hensen N."/>
            <person name="Bonometti L."/>
            <person name="Westerberg I."/>
            <person name="Brannstrom I.O."/>
            <person name="Guillou S."/>
            <person name="Cros-Aarteil S."/>
            <person name="Calhoun S."/>
            <person name="Haridas S."/>
            <person name="Kuo A."/>
            <person name="Mondo S."/>
            <person name="Pangilinan J."/>
            <person name="Riley R."/>
            <person name="LaButti K."/>
            <person name="Andreopoulos B."/>
            <person name="Lipzen A."/>
            <person name="Chen C."/>
            <person name="Yan M."/>
            <person name="Daum C."/>
            <person name="Ng V."/>
            <person name="Clum A."/>
            <person name="Steindorff A."/>
            <person name="Ohm R.A."/>
            <person name="Martin F."/>
            <person name="Silar P."/>
            <person name="Natvig D.O."/>
            <person name="Lalanne C."/>
            <person name="Gautier V."/>
            <person name="Ament-Velasquez S.L."/>
            <person name="Kruys A."/>
            <person name="Hutchinson M.I."/>
            <person name="Powell A.J."/>
            <person name="Barry K."/>
            <person name="Miller A.N."/>
            <person name="Grigoriev I.V."/>
            <person name="Debuchy R."/>
            <person name="Gladieux P."/>
            <person name="Hiltunen Thoren M."/>
            <person name="Johannesson H."/>
        </authorList>
    </citation>
    <scope>NUCLEOTIDE SEQUENCE</scope>
    <source>
        <strain evidence="8">CBS 958.72</strain>
    </source>
</reference>
<dbReference type="InterPro" id="IPR001128">
    <property type="entry name" value="Cyt_P450"/>
</dbReference>
<proteinExistence type="inferred from homology"/>
<dbReference type="Pfam" id="PF00067">
    <property type="entry name" value="p450"/>
    <property type="match status" value="1"/>
</dbReference>
<dbReference type="GO" id="GO:0005506">
    <property type="term" value="F:iron ion binding"/>
    <property type="evidence" value="ECO:0007669"/>
    <property type="project" value="InterPro"/>
</dbReference>